<dbReference type="GO" id="GO:0016020">
    <property type="term" value="C:membrane"/>
    <property type="evidence" value="ECO:0007669"/>
    <property type="project" value="InterPro"/>
</dbReference>
<feature type="non-terminal residue" evidence="10">
    <location>
        <position position="1"/>
    </location>
</feature>
<keyword evidence="6 9" id="KW-0472">Membrane</keyword>
<name>A0AA38CBR7_TAXCH</name>
<keyword evidence="11" id="KW-1185">Reference proteome</keyword>
<evidence type="ECO:0000313" key="10">
    <source>
        <dbReference type="EMBL" id="KAH9294529.1"/>
    </source>
</evidence>
<comment type="caution">
    <text evidence="10">The sequence shown here is derived from an EMBL/GenBank/DDBJ whole genome shotgun (WGS) entry which is preliminary data.</text>
</comment>
<evidence type="ECO:0000256" key="5">
    <source>
        <dbReference type="ARBA" id="ARBA00022989"/>
    </source>
</evidence>
<dbReference type="Pfam" id="PF03552">
    <property type="entry name" value="Cellulose_synt"/>
    <property type="match status" value="1"/>
</dbReference>
<evidence type="ECO:0000256" key="6">
    <source>
        <dbReference type="ARBA" id="ARBA00023136"/>
    </source>
</evidence>
<evidence type="ECO:0000256" key="2">
    <source>
        <dbReference type="ARBA" id="ARBA00022676"/>
    </source>
</evidence>
<reference evidence="10 11" key="1">
    <citation type="journal article" date="2021" name="Nat. Plants">
        <title>The Taxus genome provides insights into paclitaxel biosynthesis.</title>
        <authorList>
            <person name="Xiong X."/>
            <person name="Gou J."/>
            <person name="Liao Q."/>
            <person name="Li Y."/>
            <person name="Zhou Q."/>
            <person name="Bi G."/>
            <person name="Li C."/>
            <person name="Du R."/>
            <person name="Wang X."/>
            <person name="Sun T."/>
            <person name="Guo L."/>
            <person name="Liang H."/>
            <person name="Lu P."/>
            <person name="Wu Y."/>
            <person name="Zhang Z."/>
            <person name="Ro D.K."/>
            <person name="Shang Y."/>
            <person name="Huang S."/>
            <person name="Yan J."/>
        </authorList>
    </citation>
    <scope>NUCLEOTIDE SEQUENCE [LARGE SCALE GENOMIC DNA]</scope>
    <source>
        <strain evidence="10">Ta-2019</strain>
    </source>
</reference>
<comment type="subcellular location">
    <subcellularLocation>
        <location evidence="1">Endomembrane system</location>
    </subcellularLocation>
</comment>
<dbReference type="EMBL" id="JAHRHJ020000041">
    <property type="protein sequence ID" value="KAH9294529.1"/>
    <property type="molecule type" value="Genomic_DNA"/>
</dbReference>
<evidence type="ECO:0000256" key="9">
    <source>
        <dbReference type="SAM" id="Phobius"/>
    </source>
</evidence>
<evidence type="ECO:0000256" key="3">
    <source>
        <dbReference type="ARBA" id="ARBA00022679"/>
    </source>
</evidence>
<dbReference type="GO" id="GO:0016760">
    <property type="term" value="F:cellulose synthase (UDP-forming) activity"/>
    <property type="evidence" value="ECO:0007669"/>
    <property type="project" value="InterPro"/>
</dbReference>
<feature type="transmembrane region" description="Helical" evidence="9">
    <location>
        <begin position="21"/>
        <end position="41"/>
    </location>
</feature>
<keyword evidence="5 9" id="KW-1133">Transmembrane helix</keyword>
<protein>
    <submittedName>
        <fullName evidence="10">Uncharacterized protein</fullName>
    </submittedName>
</protein>
<evidence type="ECO:0000256" key="8">
    <source>
        <dbReference type="PIRSR" id="PIRSR605150-2"/>
    </source>
</evidence>
<accession>A0AA38CBR7</accession>
<evidence type="ECO:0000256" key="4">
    <source>
        <dbReference type="ARBA" id="ARBA00022692"/>
    </source>
</evidence>
<proteinExistence type="predicted"/>
<evidence type="ECO:0000256" key="1">
    <source>
        <dbReference type="ARBA" id="ARBA00004308"/>
    </source>
</evidence>
<organism evidence="10 11">
    <name type="scientific">Taxus chinensis</name>
    <name type="common">Chinese yew</name>
    <name type="synonym">Taxus wallichiana var. chinensis</name>
    <dbReference type="NCBI Taxonomy" id="29808"/>
    <lineage>
        <taxon>Eukaryota</taxon>
        <taxon>Viridiplantae</taxon>
        <taxon>Streptophyta</taxon>
        <taxon>Embryophyta</taxon>
        <taxon>Tracheophyta</taxon>
        <taxon>Spermatophyta</taxon>
        <taxon>Pinopsida</taxon>
        <taxon>Pinidae</taxon>
        <taxon>Conifers II</taxon>
        <taxon>Cupressales</taxon>
        <taxon>Taxaceae</taxon>
        <taxon>Taxus</taxon>
    </lineage>
</organism>
<gene>
    <name evidence="10" type="ORF">KI387_040266</name>
</gene>
<dbReference type="GO" id="GO:0030244">
    <property type="term" value="P:cellulose biosynthetic process"/>
    <property type="evidence" value="ECO:0007669"/>
    <property type="project" value="InterPro"/>
</dbReference>
<dbReference type="Proteomes" id="UP000824469">
    <property type="component" value="Unassembled WGS sequence"/>
</dbReference>
<keyword evidence="4 9" id="KW-0812">Transmembrane</keyword>
<dbReference type="InterPro" id="IPR005150">
    <property type="entry name" value="Cellulose_synth"/>
</dbReference>
<dbReference type="OMA" id="MESADFP"/>
<dbReference type="AlphaFoldDB" id="A0AA38CBR7"/>
<feature type="binding site" evidence="8">
    <location>
        <position position="107"/>
    </location>
    <ligand>
        <name>UDP-alpha-D-glucose</name>
        <dbReference type="ChEBI" id="CHEBI:58885"/>
    </ligand>
</feature>
<dbReference type="GO" id="GO:0071555">
    <property type="term" value="P:cell wall organization"/>
    <property type="evidence" value="ECO:0007669"/>
    <property type="project" value="UniProtKB-KW"/>
</dbReference>
<keyword evidence="3" id="KW-0808">Transferase</keyword>
<evidence type="ECO:0000256" key="7">
    <source>
        <dbReference type="ARBA" id="ARBA00023316"/>
    </source>
</evidence>
<keyword evidence="7" id="KW-0961">Cell wall biogenesis/degradation</keyword>
<dbReference type="GO" id="GO:0012505">
    <property type="term" value="C:endomembrane system"/>
    <property type="evidence" value="ECO:0007669"/>
    <property type="project" value="UniProtKB-SubCell"/>
</dbReference>
<keyword evidence="2" id="KW-0328">Glycosyltransferase</keyword>
<feature type="binding site" evidence="8">
    <location>
        <position position="106"/>
    </location>
    <ligand>
        <name>UDP-alpha-D-glucose</name>
        <dbReference type="ChEBI" id="CHEBI:58885"/>
    </ligand>
</feature>
<sequence>MESADFPLYITVQKASAKINRAYACIYFVAILVLIWYRITHIPNECYLTWIVVFGAELGFAFCWILDQAFRWRPVCRETFPKKLSDRFEKELPPVDIFICTADPTKEPPLNTILKSQSFGFLFTTGIPSKKDAQNNISMRAMITRSRIRASPVEWGNLKNMYEDMKYSINSTVERGSVPQDKWKDHKGFKEWSSGISSRDHHSIVEMLLQKGKDSDVEGNNLARLWYTCAVKSDLNTHTILRPELLMF</sequence>
<dbReference type="PANTHER" id="PTHR13301">
    <property type="entry name" value="X-BOX TRANSCRIPTION FACTOR-RELATED"/>
    <property type="match status" value="1"/>
</dbReference>
<feature type="transmembrane region" description="Helical" evidence="9">
    <location>
        <begin position="47"/>
        <end position="66"/>
    </location>
</feature>
<evidence type="ECO:0000313" key="11">
    <source>
        <dbReference type="Proteomes" id="UP000824469"/>
    </source>
</evidence>